<comment type="caution">
    <text evidence="1">The sequence shown here is derived from an EMBL/GenBank/DDBJ whole genome shotgun (WGS) entry which is preliminary data.</text>
</comment>
<dbReference type="EMBL" id="LJCR01000783">
    <property type="protein sequence ID" value="KPV51770.1"/>
    <property type="molecule type" value="Genomic_DNA"/>
</dbReference>
<protein>
    <submittedName>
        <fullName evidence="1">Uncharacterized protein</fullName>
    </submittedName>
</protein>
<evidence type="ECO:0000313" key="2">
    <source>
        <dbReference type="Proteomes" id="UP000050509"/>
    </source>
</evidence>
<keyword evidence="2" id="KW-1185">Reference proteome</keyword>
<gene>
    <name evidence="1" type="ORF">SE17_19330</name>
</gene>
<sequence>MAKTVILHIVGEDPIVADLDQEPQPTDAYIKVSNLRKRDGKDVAYLTAGVQSVIYPWHRITFLEIMVSEEERGSVIDFFRS</sequence>
<organism evidence="1 2">
    <name type="scientific">Kouleothrix aurantiaca</name>
    <dbReference type="NCBI Taxonomy" id="186479"/>
    <lineage>
        <taxon>Bacteria</taxon>
        <taxon>Bacillati</taxon>
        <taxon>Chloroflexota</taxon>
        <taxon>Chloroflexia</taxon>
        <taxon>Chloroflexales</taxon>
        <taxon>Roseiflexineae</taxon>
        <taxon>Roseiflexaceae</taxon>
        <taxon>Kouleothrix</taxon>
    </lineage>
</organism>
<reference evidence="1 2" key="1">
    <citation type="submission" date="2015-09" db="EMBL/GenBank/DDBJ databases">
        <title>Draft genome sequence of Kouleothrix aurantiaca JCM 19913.</title>
        <authorList>
            <person name="Hemp J."/>
        </authorList>
    </citation>
    <scope>NUCLEOTIDE SEQUENCE [LARGE SCALE GENOMIC DNA]</scope>
    <source>
        <strain evidence="1 2">COM-B</strain>
    </source>
</reference>
<evidence type="ECO:0000313" key="1">
    <source>
        <dbReference type="EMBL" id="KPV51770.1"/>
    </source>
</evidence>
<name>A0A0P9HBI1_9CHLR</name>
<dbReference type="Proteomes" id="UP000050509">
    <property type="component" value="Unassembled WGS sequence"/>
</dbReference>
<accession>A0A0P9HBI1</accession>
<proteinExistence type="predicted"/>
<dbReference type="AlphaFoldDB" id="A0A0P9HBI1"/>